<keyword evidence="7" id="KW-0503">Monooxygenase</keyword>
<evidence type="ECO:0000313" key="9">
    <source>
        <dbReference type="Proteomes" id="UP000034680"/>
    </source>
</evidence>
<dbReference type="GO" id="GO:0005506">
    <property type="term" value="F:iron ion binding"/>
    <property type="evidence" value="ECO:0007669"/>
    <property type="project" value="InterPro"/>
</dbReference>
<organism evidence="8 9">
    <name type="scientific">Diaporthe ampelina</name>
    <dbReference type="NCBI Taxonomy" id="1214573"/>
    <lineage>
        <taxon>Eukaryota</taxon>
        <taxon>Fungi</taxon>
        <taxon>Dikarya</taxon>
        <taxon>Ascomycota</taxon>
        <taxon>Pezizomycotina</taxon>
        <taxon>Sordariomycetes</taxon>
        <taxon>Sordariomycetidae</taxon>
        <taxon>Diaporthales</taxon>
        <taxon>Diaporthaceae</taxon>
        <taxon>Diaporthe</taxon>
    </lineage>
</organism>
<dbReference type="OrthoDB" id="1470350at2759"/>
<evidence type="ECO:0000256" key="5">
    <source>
        <dbReference type="ARBA" id="ARBA00023004"/>
    </source>
</evidence>
<dbReference type="PROSITE" id="PS00086">
    <property type="entry name" value="CYTOCHROME_P450"/>
    <property type="match status" value="1"/>
</dbReference>
<dbReference type="InterPro" id="IPR002401">
    <property type="entry name" value="Cyt_P450_E_grp-I"/>
</dbReference>
<gene>
    <name evidence="8" type="ORF">UCDDA912_g06288</name>
</gene>
<keyword evidence="9" id="KW-1185">Reference proteome</keyword>
<dbReference type="EMBL" id="LCUC01000230">
    <property type="protein sequence ID" value="KKY33754.1"/>
    <property type="molecule type" value="Genomic_DNA"/>
</dbReference>
<dbReference type="InterPro" id="IPR001128">
    <property type="entry name" value="Cyt_P450"/>
</dbReference>
<dbReference type="Gene3D" id="1.10.630.10">
    <property type="entry name" value="Cytochrome P450"/>
    <property type="match status" value="1"/>
</dbReference>
<dbReference type="PRINTS" id="PR00463">
    <property type="entry name" value="EP450I"/>
</dbReference>
<dbReference type="InterPro" id="IPR036396">
    <property type="entry name" value="Cyt_P450_sf"/>
</dbReference>
<accession>A0A0G2FI25</accession>
<dbReference type="GO" id="GO:0020037">
    <property type="term" value="F:heme binding"/>
    <property type="evidence" value="ECO:0007669"/>
    <property type="project" value="InterPro"/>
</dbReference>
<reference evidence="8 9" key="2">
    <citation type="submission" date="2015-05" db="EMBL/GenBank/DDBJ databases">
        <authorList>
            <person name="Morales-Cruz A."/>
            <person name="Amrine K.C."/>
            <person name="Cantu D."/>
        </authorList>
    </citation>
    <scope>NUCLEOTIDE SEQUENCE [LARGE SCALE GENOMIC DNA]</scope>
    <source>
        <strain evidence="8">DA912</strain>
    </source>
</reference>
<sequence>MYFSFTDVTFYTVLRYHGRYPWAIEKVFKEYGDIVRIAPNELVFFTVEAQSDILLPGLSRDKSPFIKAEEIQRVKGEHAGIAADPNPETHRVVRKMLAPAFNRRALKEQEPAIHQHIDRLIEKLGAESKDGTDMTEWFDRLACDIAGDMCYGHDFHNVEDGQSNPFLSVFRRVGTWGTLNQVMTRFPLLRPLVFLALPPSLAAIVPTILRENGNIVRDRVARRNKLAHPDYFSLMVDDEHQPSEDFLLAQANHLIIAGFDPNSNLFTSGVHYLLTNPTKLDKLQHELRTRFANYRDMDGDSLEDMPWLNAVIQESLRMHTNGAFGLPRMRVQTSIFATSHSERYFRQPREFCPERWLPSSHPDYDTAFDSDFKSSFKPFSMGPRGCVGQNMGLLQARLLFAKLAWRLDWEHVNRGEADWERDIKLYALWEKPRVMVRFTPTSHTGR</sequence>
<name>A0A0G2FI25_9PEZI</name>
<evidence type="ECO:0000256" key="4">
    <source>
        <dbReference type="ARBA" id="ARBA00022723"/>
    </source>
</evidence>
<keyword evidence="7" id="KW-0560">Oxidoreductase</keyword>
<evidence type="ECO:0000256" key="3">
    <source>
        <dbReference type="ARBA" id="ARBA00022617"/>
    </source>
</evidence>
<protein>
    <submittedName>
        <fullName evidence="8">Putative isotrichodermin c-15 hydroxylase</fullName>
    </submittedName>
</protein>
<evidence type="ECO:0000256" key="6">
    <source>
        <dbReference type="PIRSR" id="PIRSR602401-1"/>
    </source>
</evidence>
<dbReference type="InterPro" id="IPR017972">
    <property type="entry name" value="Cyt_P450_CS"/>
</dbReference>
<dbReference type="GO" id="GO:0016705">
    <property type="term" value="F:oxidoreductase activity, acting on paired donors, with incorporation or reduction of molecular oxygen"/>
    <property type="evidence" value="ECO:0007669"/>
    <property type="project" value="InterPro"/>
</dbReference>
<evidence type="ECO:0000256" key="7">
    <source>
        <dbReference type="RuleBase" id="RU000461"/>
    </source>
</evidence>
<keyword evidence="3 6" id="KW-0349">Heme</keyword>
<evidence type="ECO:0000256" key="1">
    <source>
        <dbReference type="ARBA" id="ARBA00001971"/>
    </source>
</evidence>
<reference evidence="8 9" key="1">
    <citation type="submission" date="2015-05" db="EMBL/GenBank/DDBJ databases">
        <title>Distinctive expansion of gene families associated with plant cell wall degradation and secondary metabolism in the genomes of grapevine trunk pathogens.</title>
        <authorList>
            <person name="Lawrence D.P."/>
            <person name="Travadon R."/>
            <person name="Rolshausen P.E."/>
            <person name="Baumgartner K."/>
        </authorList>
    </citation>
    <scope>NUCLEOTIDE SEQUENCE [LARGE SCALE GENOMIC DNA]</scope>
    <source>
        <strain evidence="8">DA912</strain>
    </source>
</reference>
<evidence type="ECO:0000313" key="8">
    <source>
        <dbReference type="EMBL" id="KKY33754.1"/>
    </source>
</evidence>
<keyword evidence="4 6" id="KW-0479">Metal-binding</keyword>
<comment type="cofactor">
    <cofactor evidence="1 6">
        <name>heme</name>
        <dbReference type="ChEBI" id="CHEBI:30413"/>
    </cofactor>
</comment>
<dbReference type="PANTHER" id="PTHR24305:SF210">
    <property type="entry name" value="CYTOCHROME P450 MONOOXYGENASE ASQL-RELATED"/>
    <property type="match status" value="1"/>
</dbReference>
<dbReference type="AlphaFoldDB" id="A0A0G2FI25"/>
<keyword evidence="5 6" id="KW-0408">Iron</keyword>
<dbReference type="InterPro" id="IPR050121">
    <property type="entry name" value="Cytochrome_P450_monoxygenase"/>
</dbReference>
<dbReference type="PANTHER" id="PTHR24305">
    <property type="entry name" value="CYTOCHROME P450"/>
    <property type="match status" value="1"/>
</dbReference>
<comment type="caution">
    <text evidence="8">The sequence shown here is derived from an EMBL/GenBank/DDBJ whole genome shotgun (WGS) entry which is preliminary data.</text>
</comment>
<dbReference type="PRINTS" id="PR00385">
    <property type="entry name" value="P450"/>
</dbReference>
<dbReference type="GO" id="GO:0004497">
    <property type="term" value="F:monooxygenase activity"/>
    <property type="evidence" value="ECO:0007669"/>
    <property type="project" value="UniProtKB-KW"/>
</dbReference>
<dbReference type="Proteomes" id="UP000034680">
    <property type="component" value="Unassembled WGS sequence"/>
</dbReference>
<proteinExistence type="inferred from homology"/>
<feature type="binding site" description="axial binding residue" evidence="6">
    <location>
        <position position="386"/>
    </location>
    <ligand>
        <name>heme</name>
        <dbReference type="ChEBI" id="CHEBI:30413"/>
    </ligand>
    <ligandPart>
        <name>Fe</name>
        <dbReference type="ChEBI" id="CHEBI:18248"/>
    </ligandPart>
</feature>
<evidence type="ECO:0000256" key="2">
    <source>
        <dbReference type="ARBA" id="ARBA00010617"/>
    </source>
</evidence>
<dbReference type="SUPFAM" id="SSF48264">
    <property type="entry name" value="Cytochrome P450"/>
    <property type="match status" value="1"/>
</dbReference>
<dbReference type="Pfam" id="PF00067">
    <property type="entry name" value="p450"/>
    <property type="match status" value="1"/>
</dbReference>
<comment type="similarity">
    <text evidence="2 7">Belongs to the cytochrome P450 family.</text>
</comment>
<dbReference type="STRING" id="1214573.A0A0G2FI25"/>